<dbReference type="AlphaFoldDB" id="A0A7S1XEZ5"/>
<feature type="compositionally biased region" description="Basic and acidic residues" evidence="5">
    <location>
        <begin position="248"/>
        <end position="264"/>
    </location>
</feature>
<dbReference type="PANTHER" id="PTHR11477:SF0">
    <property type="entry name" value="IP08861P-RELATED"/>
    <property type="match status" value="1"/>
</dbReference>
<feature type="compositionally biased region" description="Basic and acidic residues" evidence="5">
    <location>
        <begin position="578"/>
        <end position="590"/>
    </location>
</feature>
<gene>
    <name evidence="7" type="ORF">CCAE0312_LOCUS5261</name>
</gene>
<dbReference type="Gene3D" id="1.10.472.30">
    <property type="entry name" value="Transcription elongation factor S-II, central domain"/>
    <property type="match status" value="1"/>
</dbReference>
<keyword evidence="2" id="KW-0863">Zinc-finger</keyword>
<evidence type="ECO:0000256" key="2">
    <source>
        <dbReference type="ARBA" id="ARBA00022771"/>
    </source>
</evidence>
<feature type="region of interest" description="Disordered" evidence="5">
    <location>
        <begin position="247"/>
        <end position="375"/>
    </location>
</feature>
<dbReference type="SMART" id="SM00510">
    <property type="entry name" value="TFS2M"/>
    <property type="match status" value="1"/>
</dbReference>
<evidence type="ECO:0000256" key="4">
    <source>
        <dbReference type="ARBA" id="ARBA00023242"/>
    </source>
</evidence>
<proteinExistence type="predicted"/>
<feature type="compositionally biased region" description="Acidic residues" evidence="5">
    <location>
        <begin position="507"/>
        <end position="525"/>
    </location>
</feature>
<dbReference type="GO" id="GO:0006351">
    <property type="term" value="P:DNA-templated transcription"/>
    <property type="evidence" value="ECO:0007669"/>
    <property type="project" value="InterPro"/>
</dbReference>
<accession>A0A7S1XEZ5</accession>
<keyword evidence="3" id="KW-0862">Zinc</keyword>
<dbReference type="Pfam" id="PF07744">
    <property type="entry name" value="SPOC"/>
    <property type="match status" value="1"/>
</dbReference>
<feature type="region of interest" description="Disordered" evidence="5">
    <location>
        <begin position="551"/>
        <end position="690"/>
    </location>
</feature>
<feature type="compositionally biased region" description="Basic and acidic residues" evidence="5">
    <location>
        <begin position="605"/>
        <end position="638"/>
    </location>
</feature>
<feature type="region of interest" description="Disordered" evidence="5">
    <location>
        <begin position="502"/>
        <end position="532"/>
    </location>
</feature>
<evidence type="ECO:0000256" key="1">
    <source>
        <dbReference type="ARBA" id="ARBA00022723"/>
    </source>
</evidence>
<dbReference type="GO" id="GO:0008270">
    <property type="term" value="F:zinc ion binding"/>
    <property type="evidence" value="ECO:0007669"/>
    <property type="project" value="UniProtKB-KW"/>
</dbReference>
<organism evidence="7">
    <name type="scientific">Compsopogon caeruleus</name>
    <dbReference type="NCBI Taxonomy" id="31354"/>
    <lineage>
        <taxon>Eukaryota</taxon>
        <taxon>Rhodophyta</taxon>
        <taxon>Compsopogonophyceae</taxon>
        <taxon>Compsopogonales</taxon>
        <taxon>Compsopogonaceae</taxon>
        <taxon>Compsopogon</taxon>
    </lineage>
</organism>
<evidence type="ECO:0000256" key="5">
    <source>
        <dbReference type="SAM" id="MobiDB-lite"/>
    </source>
</evidence>
<evidence type="ECO:0000313" key="7">
    <source>
        <dbReference type="EMBL" id="CAD9233176.1"/>
    </source>
</evidence>
<dbReference type="PANTHER" id="PTHR11477">
    <property type="entry name" value="TRANSCRIPTION FACTOR S-II ZINC FINGER DOMAIN-CONTAINING PROTEIN"/>
    <property type="match status" value="1"/>
</dbReference>
<reference evidence="7" key="1">
    <citation type="submission" date="2021-01" db="EMBL/GenBank/DDBJ databases">
        <authorList>
            <person name="Corre E."/>
            <person name="Pelletier E."/>
            <person name="Niang G."/>
            <person name="Scheremetjew M."/>
            <person name="Finn R."/>
            <person name="Kale V."/>
            <person name="Holt S."/>
            <person name="Cochrane G."/>
            <person name="Meng A."/>
            <person name="Brown T."/>
            <person name="Cohen L."/>
        </authorList>
    </citation>
    <scope>NUCLEOTIDE SEQUENCE</scope>
    <source>
        <strain evidence="7">SAG 36.94</strain>
    </source>
</reference>
<dbReference type="Pfam" id="PF07500">
    <property type="entry name" value="TFIIS_M"/>
    <property type="match status" value="1"/>
</dbReference>
<dbReference type="GO" id="GO:0005634">
    <property type="term" value="C:nucleus"/>
    <property type="evidence" value="ECO:0007669"/>
    <property type="project" value="TreeGrafter"/>
</dbReference>
<keyword evidence="1" id="KW-0479">Metal-binding</keyword>
<feature type="compositionally biased region" description="Basic and acidic residues" evidence="5">
    <location>
        <begin position="650"/>
        <end position="659"/>
    </location>
</feature>
<feature type="region of interest" description="Disordered" evidence="5">
    <location>
        <begin position="114"/>
        <end position="164"/>
    </location>
</feature>
<keyword evidence="4" id="KW-0539">Nucleus</keyword>
<feature type="region of interest" description="Disordered" evidence="5">
    <location>
        <begin position="836"/>
        <end position="866"/>
    </location>
</feature>
<dbReference type="PROSITE" id="PS51321">
    <property type="entry name" value="TFIIS_CENTRAL"/>
    <property type="match status" value="1"/>
</dbReference>
<feature type="domain" description="TFIIS central" evidence="6">
    <location>
        <begin position="372"/>
        <end position="485"/>
    </location>
</feature>
<protein>
    <recommendedName>
        <fullName evidence="6">TFIIS central domain-containing protein</fullName>
    </recommendedName>
</protein>
<feature type="region of interest" description="Disordered" evidence="5">
    <location>
        <begin position="881"/>
        <end position="929"/>
    </location>
</feature>
<evidence type="ECO:0000256" key="3">
    <source>
        <dbReference type="ARBA" id="ARBA00022833"/>
    </source>
</evidence>
<dbReference type="InterPro" id="IPR003618">
    <property type="entry name" value="TFIIS_cen_dom"/>
</dbReference>
<dbReference type="EMBL" id="HBGH01009471">
    <property type="protein sequence ID" value="CAD9233176.1"/>
    <property type="molecule type" value="Transcribed_RNA"/>
</dbReference>
<evidence type="ECO:0000259" key="6">
    <source>
        <dbReference type="PROSITE" id="PS51321"/>
    </source>
</evidence>
<dbReference type="InterPro" id="IPR012921">
    <property type="entry name" value="SPOC_C"/>
</dbReference>
<dbReference type="InterPro" id="IPR036575">
    <property type="entry name" value="TFIIS_cen_dom_sf"/>
</dbReference>
<dbReference type="SUPFAM" id="SSF46942">
    <property type="entry name" value="Elongation factor TFIIS domain 2"/>
    <property type="match status" value="1"/>
</dbReference>
<sequence length="940" mass="103246">MKSEVMKSEVASRESLVGSASQHSVLVEQRLSTSKVPSHLAGGLNGGPPERIWVLWEATWWAASVSRKRGAPLTADGGVVYVLHYDDAEKAFREDVIWRRGELWDKDEESLIEFSAGDAPPPPVPVRREVIPAPSSSENGVSSGGISGAKKGKTKSRRAGGGTTPSAGLPDILWVFWKDIGWYKANVKNMKKKSASGENVFKLTYVSDGSVEDVMWDGRVLHDRDGGEIQFTLERPSDGVVVFEEPEVDHSGNEIEGLDVKEDRMEEVDDSTSELDAGEKEDPCDQDFEGPVVGAVAILNENGVVEESDTEKDERKKKRKQELSPRNNPSKRPRSTSTSPGKHLAPRSEEEASAGTADSKTRMYTEKNHKKLRHRATTALKRALAGTDAVTDRISRMSEELEGLTYHALSSNEASYKDRMRTLCFNLKKDKNPELVCSLMNGDISLRDVSQMASGDLASREEREKRQARERIQLSRLVIDNPEAVGIVKVEGDSTAIRDVAGTEGDLNADGDGQEDGDEQEEGGFDDSTPAVDHERCQNLMEQDAIDEKCENPQLSPCDGAKDDVANHVKLAPQPQVGEDKSKSEHHSEPSHSPQDSGKDLAAAELHDDNSVGEKHGKASESRRGLVEAENHDLKDQSNIRTAAKSVEMLPEHSADAVREPSASKSDIPPPKSSGLRGSTAESERKRRQTSVWRGSISCPDLLPFRATGYLLDGPEECCSRLPTAPEIIGRASLRELNGFLAAMARSSSRTRTLMYINPAGPEEARSYWKFCRFLGDRRKAGVLCQDKEFEAYLVPPGEMAVGLHPKGEQRLLCALVLRTRPNEAKLIEEPLRLTDSNGEDWNENEKGIVKYPKNSPPSSSDSRDMVLPDARNVVTAGEININETSKPLEVGVTEPTASPSQNSDPTDRNPWMKPPIQTAGDSAPAHAMPYTMQLLRQYQ</sequence>
<feature type="compositionally biased region" description="Polar residues" evidence="5">
    <location>
        <begin position="896"/>
        <end position="905"/>
    </location>
</feature>
<name>A0A7S1XEZ5_9RHOD</name>